<dbReference type="SUPFAM" id="SSF140683">
    <property type="entry name" value="SP0561-like"/>
    <property type="match status" value="1"/>
</dbReference>
<dbReference type="Pfam" id="PF01814">
    <property type="entry name" value="Hemerythrin"/>
    <property type="match status" value="1"/>
</dbReference>
<proteinExistence type="predicted"/>
<comment type="subcellular location">
    <subcellularLocation>
        <location evidence="1">Cytoplasm</location>
    </subcellularLocation>
</comment>
<dbReference type="NCBIfam" id="TIGR03652">
    <property type="entry name" value="FeS_repair_RIC"/>
    <property type="match status" value="1"/>
</dbReference>
<dbReference type="GO" id="GO:0046872">
    <property type="term" value="F:metal ion binding"/>
    <property type="evidence" value="ECO:0007669"/>
    <property type="project" value="UniProtKB-KW"/>
</dbReference>
<evidence type="ECO:0000259" key="5">
    <source>
        <dbReference type="Pfam" id="PF01814"/>
    </source>
</evidence>
<dbReference type="RefSeq" id="WP_106058352.1">
    <property type="nucleotide sequence ID" value="NZ_PVXQ01000002.1"/>
</dbReference>
<keyword evidence="3" id="KW-0479">Metal-binding</keyword>
<reference evidence="6 7" key="1">
    <citation type="submission" date="2018-03" db="EMBL/GenBank/DDBJ databases">
        <title>Genome sequence of Clostridium vincentii DSM 10228.</title>
        <authorList>
            <person name="Poehlein A."/>
            <person name="Daniel R."/>
        </authorList>
    </citation>
    <scope>NUCLEOTIDE SEQUENCE [LARGE SCALE GENOMIC DNA]</scope>
    <source>
        <strain evidence="6 7">DSM 10228</strain>
    </source>
</reference>
<sequence length="232" mass="27048">MNKAINKDQKLGDVISIFPDASKIFNEIKLDFCCGGHDNLGAALKEKGLNVDLFVEKLNDEYANFLESSKEYKDWRKAEPMELVNHVINTHHKYTFETLKEIDGLLLKILKVHFYNHGEELLKLHRLFANLKAELEEHLVKEEKNVFPLIEDYFENKNENKRIKLVQLIESLEAEHDGAGNILKEMEELTRDFTVPEGACTTFKLVYNKLSELEKDLFTHIHKENSILFKMI</sequence>
<evidence type="ECO:0000256" key="1">
    <source>
        <dbReference type="ARBA" id="ARBA00004496"/>
    </source>
</evidence>
<evidence type="ECO:0000313" key="7">
    <source>
        <dbReference type="Proteomes" id="UP000239471"/>
    </source>
</evidence>
<organism evidence="6 7">
    <name type="scientific">Clostridium vincentii</name>
    <dbReference type="NCBI Taxonomy" id="52704"/>
    <lineage>
        <taxon>Bacteria</taxon>
        <taxon>Bacillati</taxon>
        <taxon>Bacillota</taxon>
        <taxon>Clostridia</taxon>
        <taxon>Eubacteriales</taxon>
        <taxon>Clostridiaceae</taxon>
        <taxon>Clostridium</taxon>
    </lineage>
</organism>
<dbReference type="OrthoDB" id="9797132at2"/>
<dbReference type="Gene3D" id="1.20.120.520">
    <property type="entry name" value="nmb1532 protein domain like"/>
    <property type="match status" value="1"/>
</dbReference>
<keyword evidence="2" id="KW-0963">Cytoplasm</keyword>
<dbReference type="PANTHER" id="PTHR36438">
    <property type="entry name" value="IRON-SULFUR CLUSTER REPAIR PROTEIN YTFE"/>
    <property type="match status" value="1"/>
</dbReference>
<feature type="domain" description="Hemerythrin-like" evidence="5">
    <location>
        <begin position="85"/>
        <end position="232"/>
    </location>
</feature>
<dbReference type="InterPro" id="IPR012312">
    <property type="entry name" value="Hemerythrin-like"/>
</dbReference>
<dbReference type="EMBL" id="PVXQ01000002">
    <property type="protein sequence ID" value="PRR84392.1"/>
    <property type="molecule type" value="Genomic_DNA"/>
</dbReference>
<dbReference type="Proteomes" id="UP000239471">
    <property type="component" value="Unassembled WGS sequence"/>
</dbReference>
<evidence type="ECO:0000256" key="2">
    <source>
        <dbReference type="ARBA" id="ARBA00022490"/>
    </source>
</evidence>
<keyword evidence="7" id="KW-1185">Reference proteome</keyword>
<dbReference type="AlphaFoldDB" id="A0A2T0BKR9"/>
<gene>
    <name evidence="6" type="primary">ytfE</name>
    <name evidence="6" type="ORF">CLVI_03180</name>
</gene>
<accession>A0A2T0BKR9</accession>
<dbReference type="PANTHER" id="PTHR36438:SF1">
    <property type="entry name" value="IRON-SULFUR CLUSTER REPAIR PROTEIN YTFE"/>
    <property type="match status" value="1"/>
</dbReference>
<protein>
    <submittedName>
        <fullName evidence="6">Iron-sulfur cluster repair protein YtfE</fullName>
    </submittedName>
</protein>
<keyword evidence="4" id="KW-0408">Iron</keyword>
<dbReference type="Pfam" id="PF04405">
    <property type="entry name" value="ScdA_N"/>
    <property type="match status" value="1"/>
</dbReference>
<dbReference type="InterPro" id="IPR019903">
    <property type="entry name" value="RIC_family"/>
</dbReference>
<dbReference type="Gene3D" id="1.10.3910.10">
    <property type="entry name" value="SP0561-like"/>
    <property type="match status" value="1"/>
</dbReference>
<comment type="caution">
    <text evidence="6">The sequence shown here is derived from an EMBL/GenBank/DDBJ whole genome shotgun (WGS) entry which is preliminary data.</text>
</comment>
<dbReference type="InterPro" id="IPR038062">
    <property type="entry name" value="ScdA-like_N_sf"/>
</dbReference>
<evidence type="ECO:0000256" key="4">
    <source>
        <dbReference type="ARBA" id="ARBA00023004"/>
    </source>
</evidence>
<evidence type="ECO:0000256" key="3">
    <source>
        <dbReference type="ARBA" id="ARBA00022723"/>
    </source>
</evidence>
<evidence type="ECO:0000313" key="6">
    <source>
        <dbReference type="EMBL" id="PRR84392.1"/>
    </source>
</evidence>
<dbReference type="GO" id="GO:0005737">
    <property type="term" value="C:cytoplasm"/>
    <property type="evidence" value="ECO:0007669"/>
    <property type="project" value="UniProtKB-SubCell"/>
</dbReference>
<name>A0A2T0BKR9_9CLOT</name>